<dbReference type="NCBIfam" id="NF002995">
    <property type="entry name" value="PRK03759.1"/>
    <property type="match status" value="1"/>
</dbReference>
<evidence type="ECO:0000313" key="13">
    <source>
        <dbReference type="Proteomes" id="UP001244563"/>
    </source>
</evidence>
<dbReference type="RefSeq" id="WP_156524836.1">
    <property type="nucleotide sequence ID" value="NZ_BDDW01000023.1"/>
</dbReference>
<evidence type="ECO:0000256" key="5">
    <source>
        <dbReference type="ARBA" id="ARBA00022723"/>
    </source>
</evidence>
<reference evidence="12 13" key="1">
    <citation type="submission" date="2023-07" db="EMBL/GenBank/DDBJ databases">
        <title>Sorghum-associated microbial communities from plants grown in Nebraska, USA.</title>
        <authorList>
            <person name="Schachtman D."/>
        </authorList>
    </citation>
    <scope>NUCLEOTIDE SEQUENCE [LARGE SCALE GENOMIC DNA]</scope>
    <source>
        <strain evidence="12 13">CC523</strain>
    </source>
</reference>
<feature type="binding site" evidence="10">
    <location>
        <position position="76"/>
    </location>
    <ligand>
        <name>Mn(2+)</name>
        <dbReference type="ChEBI" id="CHEBI:29035"/>
    </ligand>
</feature>
<keyword evidence="8 10" id="KW-0414">Isoprene biosynthesis</keyword>
<evidence type="ECO:0000256" key="3">
    <source>
        <dbReference type="ARBA" id="ARBA00012057"/>
    </source>
</evidence>
<evidence type="ECO:0000256" key="10">
    <source>
        <dbReference type="HAMAP-Rule" id="MF_00202"/>
    </source>
</evidence>
<evidence type="ECO:0000256" key="4">
    <source>
        <dbReference type="ARBA" id="ARBA00022490"/>
    </source>
</evidence>
<dbReference type="EMBL" id="JAUSSW010000007">
    <property type="protein sequence ID" value="MDQ0103008.1"/>
    <property type="molecule type" value="Genomic_DNA"/>
</dbReference>
<feature type="active site" evidence="10">
    <location>
        <position position="122"/>
    </location>
</feature>
<dbReference type="InterPro" id="IPR011876">
    <property type="entry name" value="IsopentenylPP_isomerase_typ1"/>
</dbReference>
<evidence type="ECO:0000256" key="7">
    <source>
        <dbReference type="ARBA" id="ARBA00023211"/>
    </source>
</evidence>
<feature type="active site" evidence="10">
    <location>
        <position position="74"/>
    </location>
</feature>
<keyword evidence="9 10" id="KW-0413">Isomerase</keyword>
<comment type="catalytic activity">
    <reaction evidence="10">
        <text>isopentenyl diphosphate = dimethylallyl diphosphate</text>
        <dbReference type="Rhea" id="RHEA:23284"/>
        <dbReference type="ChEBI" id="CHEBI:57623"/>
        <dbReference type="ChEBI" id="CHEBI:128769"/>
        <dbReference type="EC" id="5.3.3.2"/>
    </reaction>
</comment>
<keyword evidence="4 10" id="KW-0963">Cytoplasm</keyword>
<sequence length="183" mass="20182">MTSSVDSRWNDPVIVLNEANEPIGTCPKPDAHQGAGIRHLAFSCYAFDPDGRLLVTRRAPTKETFPGVITNTCCGHPLPGENLADAVERRLREELGLNVTGLHLALPDFDYVARSNGYVEKEFCPVFVCQVNSDPVLNLAEVEEAWWMPWDDVVALARVESSPLSPWARLQVPLLAGMSPTAW</sequence>
<evidence type="ECO:0000256" key="8">
    <source>
        <dbReference type="ARBA" id="ARBA00023229"/>
    </source>
</evidence>
<dbReference type="PANTHER" id="PTHR10885">
    <property type="entry name" value="ISOPENTENYL-DIPHOSPHATE DELTA-ISOMERASE"/>
    <property type="match status" value="1"/>
</dbReference>
<dbReference type="Gene3D" id="3.90.79.10">
    <property type="entry name" value="Nucleoside Triphosphate Pyrophosphohydrolase"/>
    <property type="match status" value="1"/>
</dbReference>
<keyword evidence="6 10" id="KW-0460">Magnesium</keyword>
<evidence type="ECO:0000256" key="6">
    <source>
        <dbReference type="ARBA" id="ARBA00022842"/>
    </source>
</evidence>
<dbReference type="NCBIfam" id="TIGR02150">
    <property type="entry name" value="IPP_isom_1"/>
    <property type="match status" value="1"/>
</dbReference>
<evidence type="ECO:0000256" key="9">
    <source>
        <dbReference type="ARBA" id="ARBA00023235"/>
    </source>
</evidence>
<keyword evidence="13" id="KW-1185">Reference proteome</keyword>
<dbReference type="InterPro" id="IPR056375">
    <property type="entry name" value="Idi_bact"/>
</dbReference>
<evidence type="ECO:0000256" key="2">
    <source>
        <dbReference type="ARBA" id="ARBA00007579"/>
    </source>
</evidence>
<comment type="cofactor">
    <cofactor evidence="10">
        <name>Mg(2+)</name>
        <dbReference type="ChEBI" id="CHEBI:18420"/>
    </cofactor>
    <text evidence="10">Binds 1 Mg(2+) ion per subunit. The magnesium ion binds only when substrate is bound.</text>
</comment>
<name>A0ABT9TMV3_PAENI</name>
<comment type="similarity">
    <text evidence="2 10">Belongs to the IPP isomerase type 1 family.</text>
</comment>
<feature type="binding site" evidence="10">
    <location>
        <position position="120"/>
    </location>
    <ligand>
        <name>Mn(2+)</name>
        <dbReference type="ChEBI" id="CHEBI:29035"/>
    </ligand>
</feature>
<comment type="pathway">
    <text evidence="1 10">Isoprenoid biosynthesis; dimethylallyl diphosphate biosynthesis; dimethylallyl diphosphate from isopentenyl diphosphate: step 1/1.</text>
</comment>
<dbReference type="CDD" id="cd02885">
    <property type="entry name" value="NUDIX_IPP_Isomerase"/>
    <property type="match status" value="1"/>
</dbReference>
<evidence type="ECO:0000313" key="12">
    <source>
        <dbReference type="EMBL" id="MDQ0103008.1"/>
    </source>
</evidence>
<dbReference type="SUPFAM" id="SSF55811">
    <property type="entry name" value="Nudix"/>
    <property type="match status" value="1"/>
</dbReference>
<dbReference type="InterPro" id="IPR000086">
    <property type="entry name" value="NUDIX_hydrolase_dom"/>
</dbReference>
<dbReference type="GO" id="GO:0004452">
    <property type="term" value="F:isopentenyl-diphosphate delta-isomerase activity"/>
    <property type="evidence" value="ECO:0007669"/>
    <property type="project" value="UniProtKB-EC"/>
</dbReference>
<feature type="binding site" evidence="10">
    <location>
        <position position="94"/>
    </location>
    <ligand>
        <name>Mg(2+)</name>
        <dbReference type="ChEBI" id="CHEBI:18420"/>
    </ligand>
</feature>
<evidence type="ECO:0000259" key="11">
    <source>
        <dbReference type="PROSITE" id="PS51462"/>
    </source>
</evidence>
<organism evidence="12 13">
    <name type="scientific">Paenarthrobacter nicotinovorans</name>
    <name type="common">Arthrobacter nicotinovorans</name>
    <dbReference type="NCBI Taxonomy" id="29320"/>
    <lineage>
        <taxon>Bacteria</taxon>
        <taxon>Bacillati</taxon>
        <taxon>Actinomycetota</taxon>
        <taxon>Actinomycetes</taxon>
        <taxon>Micrococcales</taxon>
        <taxon>Micrococcaceae</taxon>
        <taxon>Paenarthrobacter</taxon>
    </lineage>
</organism>
<dbReference type="InterPro" id="IPR015797">
    <property type="entry name" value="NUDIX_hydrolase-like_dom_sf"/>
</dbReference>
<evidence type="ECO:0000256" key="1">
    <source>
        <dbReference type="ARBA" id="ARBA00004826"/>
    </source>
</evidence>
<dbReference type="EC" id="5.3.3.2" evidence="3 10"/>
<comment type="subcellular location">
    <subcellularLocation>
        <location evidence="10">Cytoplasm</location>
    </subcellularLocation>
</comment>
<comment type="cofactor">
    <cofactor evidence="10">
        <name>Mn(2+)</name>
        <dbReference type="ChEBI" id="CHEBI:29035"/>
    </cofactor>
    <text evidence="10">Binds 1 Mn(2+) ion per subunit.</text>
</comment>
<dbReference type="Pfam" id="PF00293">
    <property type="entry name" value="NUDIX"/>
    <property type="match status" value="1"/>
</dbReference>
<dbReference type="PROSITE" id="PS51462">
    <property type="entry name" value="NUDIX"/>
    <property type="match status" value="1"/>
</dbReference>
<comment type="caution">
    <text evidence="12">The sequence shown here is derived from an EMBL/GenBank/DDBJ whole genome shotgun (WGS) entry which is preliminary data.</text>
</comment>
<feature type="binding site" evidence="10">
    <location>
        <position position="122"/>
    </location>
    <ligand>
        <name>Mn(2+)</name>
        <dbReference type="ChEBI" id="CHEBI:29035"/>
    </ligand>
</feature>
<comment type="function">
    <text evidence="10">Catalyzes the 1,3-allylic rearrangement of the homoallylic substrate isopentenyl (IPP) to its highly electrophilic allylic isomer, dimethylallyl diphosphate (DMAPP).</text>
</comment>
<protein>
    <recommendedName>
        <fullName evidence="3 10">Isopentenyl-diphosphate Delta-isomerase</fullName>
        <shortName evidence="10">IPP isomerase</shortName>
        <ecNumber evidence="3 10">5.3.3.2</ecNumber>
    </recommendedName>
    <alternativeName>
        <fullName evidence="10">IPP:DMAPP isomerase</fullName>
    </alternativeName>
    <alternativeName>
        <fullName evidence="10">Isopentenyl pyrophosphate isomerase</fullName>
    </alternativeName>
</protein>
<dbReference type="HAMAP" id="MF_00202">
    <property type="entry name" value="Idi"/>
    <property type="match status" value="1"/>
</dbReference>
<feature type="binding site" evidence="10">
    <location>
        <position position="32"/>
    </location>
    <ligand>
        <name>Mn(2+)</name>
        <dbReference type="ChEBI" id="CHEBI:29035"/>
    </ligand>
</feature>
<accession>A0ABT9TMV3</accession>
<proteinExistence type="inferred from homology"/>
<dbReference type="PANTHER" id="PTHR10885:SF0">
    <property type="entry name" value="ISOPENTENYL-DIPHOSPHATE DELTA-ISOMERASE"/>
    <property type="match status" value="1"/>
</dbReference>
<feature type="domain" description="Nudix hydrolase" evidence="11">
    <location>
        <begin position="37"/>
        <end position="170"/>
    </location>
</feature>
<gene>
    <name evidence="10" type="primary">idi</name>
    <name evidence="12" type="ORF">J2T10_002665</name>
</gene>
<dbReference type="PIRSF" id="PIRSF018427">
    <property type="entry name" value="Isopntndiph_ism"/>
    <property type="match status" value="1"/>
</dbReference>
<feature type="binding site" evidence="10">
    <location>
        <position position="39"/>
    </location>
    <ligand>
        <name>Mn(2+)</name>
        <dbReference type="ChEBI" id="CHEBI:29035"/>
    </ligand>
</feature>
<keyword evidence="7 10" id="KW-0464">Manganese</keyword>
<dbReference type="Proteomes" id="UP001244563">
    <property type="component" value="Unassembled WGS sequence"/>
</dbReference>
<keyword evidence="5 10" id="KW-0479">Metal-binding</keyword>